<gene>
    <name evidence="3" type="ORF">MSAN_01776800</name>
</gene>
<keyword evidence="1" id="KW-0472">Membrane</keyword>
<comment type="caution">
    <text evidence="3">The sequence shown here is derived from an EMBL/GenBank/DDBJ whole genome shotgun (WGS) entry which is preliminary data.</text>
</comment>
<organism evidence="3 4">
    <name type="scientific">Mycena sanguinolenta</name>
    <dbReference type="NCBI Taxonomy" id="230812"/>
    <lineage>
        <taxon>Eukaryota</taxon>
        <taxon>Fungi</taxon>
        <taxon>Dikarya</taxon>
        <taxon>Basidiomycota</taxon>
        <taxon>Agaricomycotina</taxon>
        <taxon>Agaricomycetes</taxon>
        <taxon>Agaricomycetidae</taxon>
        <taxon>Agaricales</taxon>
        <taxon>Marasmiineae</taxon>
        <taxon>Mycenaceae</taxon>
        <taxon>Mycena</taxon>
    </lineage>
</organism>
<evidence type="ECO:0000256" key="1">
    <source>
        <dbReference type="SAM" id="Phobius"/>
    </source>
</evidence>
<reference evidence="3" key="1">
    <citation type="submission" date="2020-05" db="EMBL/GenBank/DDBJ databases">
        <title>Mycena genomes resolve the evolution of fungal bioluminescence.</title>
        <authorList>
            <person name="Tsai I.J."/>
        </authorList>
    </citation>
    <scope>NUCLEOTIDE SEQUENCE</scope>
    <source>
        <strain evidence="3">160909Yilan</strain>
    </source>
</reference>
<proteinExistence type="predicted"/>
<feature type="transmembrane region" description="Helical" evidence="1">
    <location>
        <begin position="119"/>
        <end position="143"/>
    </location>
</feature>
<dbReference type="EMBL" id="JACAZH010000017">
    <property type="protein sequence ID" value="KAF7348232.1"/>
    <property type="molecule type" value="Genomic_DNA"/>
</dbReference>
<feature type="domain" description="DUF6533" evidence="2">
    <location>
        <begin position="16"/>
        <end position="61"/>
    </location>
</feature>
<sequence length="313" mass="35221">MLSETEVVDTLLFLRYFTAFGLACIVYDHLLTLSMEFKFIWMNPKNGWASKAAFGINRYLTEVIITYSVYIFSGTYTSLDDLVSSVHGNFGLSAHRGTAVSPPSAILRFLMRNTSCARFLWLFGVASIIFGAVTHSIVVLRVYALWDQRTYVKRLLIVAFFICIIATLATGIACELELQPLFKFNPFFVTCLLTSLPRLVSVAFAIQTFFDVLILVIAVYNALERPYQNRGDIINSLANDGFKFILATFFLRTLYLVSSLVGNPGQCFAIVATCWSLVSVISSRLHLRLDGLKLRGIETDLPLPFSLRSSWYI</sequence>
<keyword evidence="4" id="KW-1185">Reference proteome</keyword>
<feature type="transmembrane region" description="Helical" evidence="1">
    <location>
        <begin position="155"/>
        <end position="178"/>
    </location>
</feature>
<evidence type="ECO:0000313" key="3">
    <source>
        <dbReference type="EMBL" id="KAF7348232.1"/>
    </source>
</evidence>
<evidence type="ECO:0000259" key="2">
    <source>
        <dbReference type="Pfam" id="PF20151"/>
    </source>
</evidence>
<dbReference type="Pfam" id="PF20151">
    <property type="entry name" value="DUF6533"/>
    <property type="match status" value="1"/>
</dbReference>
<feature type="transmembrane region" description="Helical" evidence="1">
    <location>
        <begin position="52"/>
        <end position="72"/>
    </location>
</feature>
<name>A0A8H6XXQ7_9AGAR</name>
<keyword evidence="1" id="KW-1133">Transmembrane helix</keyword>
<dbReference type="InterPro" id="IPR045340">
    <property type="entry name" value="DUF6533"/>
</dbReference>
<protein>
    <recommendedName>
        <fullName evidence="2">DUF6533 domain-containing protein</fullName>
    </recommendedName>
</protein>
<feature type="transmembrane region" description="Helical" evidence="1">
    <location>
        <begin position="268"/>
        <end position="287"/>
    </location>
</feature>
<keyword evidence="1" id="KW-0812">Transmembrane</keyword>
<dbReference type="AlphaFoldDB" id="A0A8H6XXQ7"/>
<feature type="transmembrane region" description="Helical" evidence="1">
    <location>
        <begin position="198"/>
        <end position="223"/>
    </location>
</feature>
<feature type="transmembrane region" description="Helical" evidence="1">
    <location>
        <begin position="12"/>
        <end position="31"/>
    </location>
</feature>
<dbReference type="OrthoDB" id="3251775at2759"/>
<accession>A0A8H6XXQ7</accession>
<dbReference type="Proteomes" id="UP000623467">
    <property type="component" value="Unassembled WGS sequence"/>
</dbReference>
<evidence type="ECO:0000313" key="4">
    <source>
        <dbReference type="Proteomes" id="UP000623467"/>
    </source>
</evidence>
<feature type="transmembrane region" description="Helical" evidence="1">
    <location>
        <begin position="244"/>
        <end position="262"/>
    </location>
</feature>